<gene>
    <name evidence="1" type="ORF">SAY87_019563</name>
</gene>
<sequence>MANPSMVLTDGSMKKHCFFPSIPFRNVQGRNNKSFLNSGLLFAYVCLLQIHPVTLRCHFIPNPNFIPWRSISSFTLRSLECNHRLSSIREFLQLTGFLHLPPAPSLNSLFPDHTFDGWSKEFGDGE</sequence>
<keyword evidence="2" id="KW-1185">Reference proteome</keyword>
<dbReference type="EMBL" id="JAXIOK010000012">
    <property type="protein sequence ID" value="KAK4758262.1"/>
    <property type="molecule type" value="Genomic_DNA"/>
</dbReference>
<accession>A0AAN7K2K8</accession>
<comment type="caution">
    <text evidence="1">The sequence shown here is derived from an EMBL/GenBank/DDBJ whole genome shotgun (WGS) entry which is preliminary data.</text>
</comment>
<dbReference type="AlphaFoldDB" id="A0AAN7K2K8"/>
<protein>
    <submittedName>
        <fullName evidence="1">Uncharacterized protein</fullName>
    </submittedName>
</protein>
<organism evidence="1 2">
    <name type="scientific">Trapa incisa</name>
    <dbReference type="NCBI Taxonomy" id="236973"/>
    <lineage>
        <taxon>Eukaryota</taxon>
        <taxon>Viridiplantae</taxon>
        <taxon>Streptophyta</taxon>
        <taxon>Embryophyta</taxon>
        <taxon>Tracheophyta</taxon>
        <taxon>Spermatophyta</taxon>
        <taxon>Magnoliopsida</taxon>
        <taxon>eudicotyledons</taxon>
        <taxon>Gunneridae</taxon>
        <taxon>Pentapetalae</taxon>
        <taxon>rosids</taxon>
        <taxon>malvids</taxon>
        <taxon>Myrtales</taxon>
        <taxon>Lythraceae</taxon>
        <taxon>Trapa</taxon>
    </lineage>
</organism>
<name>A0AAN7K2K8_9MYRT</name>
<evidence type="ECO:0000313" key="1">
    <source>
        <dbReference type="EMBL" id="KAK4758262.1"/>
    </source>
</evidence>
<evidence type="ECO:0000313" key="2">
    <source>
        <dbReference type="Proteomes" id="UP001345219"/>
    </source>
</evidence>
<dbReference type="Proteomes" id="UP001345219">
    <property type="component" value="Chromosome 15"/>
</dbReference>
<proteinExistence type="predicted"/>
<reference evidence="1 2" key="1">
    <citation type="journal article" date="2023" name="Hortic Res">
        <title>Pangenome of water caltrop reveals structural variations and asymmetric subgenome divergence after allopolyploidization.</title>
        <authorList>
            <person name="Zhang X."/>
            <person name="Chen Y."/>
            <person name="Wang L."/>
            <person name="Yuan Y."/>
            <person name="Fang M."/>
            <person name="Shi L."/>
            <person name="Lu R."/>
            <person name="Comes H.P."/>
            <person name="Ma Y."/>
            <person name="Chen Y."/>
            <person name="Huang G."/>
            <person name="Zhou Y."/>
            <person name="Zheng Z."/>
            <person name="Qiu Y."/>
        </authorList>
    </citation>
    <scope>NUCLEOTIDE SEQUENCE [LARGE SCALE GENOMIC DNA]</scope>
    <source>
        <tissue evidence="1">Roots</tissue>
    </source>
</reference>